<evidence type="ECO:0000313" key="2">
    <source>
        <dbReference type="Proteomes" id="UP000007054"/>
    </source>
</evidence>
<reference evidence="1" key="1">
    <citation type="submission" date="2010-03" db="EMBL/GenBank/DDBJ databases">
        <title>The genome sequence of Ruminococcus sp. 18P13.</title>
        <authorList>
            <consortium name="metaHIT consortium -- http://www.metahit.eu/"/>
            <person name="Pajon A."/>
            <person name="Turner K."/>
            <person name="Parkhill J."/>
            <person name="Bernalier A."/>
        </authorList>
    </citation>
    <scope>NUCLEOTIDE SEQUENCE [LARGE SCALE GENOMIC DNA]</scope>
    <source>
        <strain evidence="1">Type strain: 18P13</strain>
    </source>
</reference>
<gene>
    <name evidence="1" type="ordered locus">RUM_17360</name>
</gene>
<evidence type="ECO:0000313" key="1">
    <source>
        <dbReference type="EMBL" id="CBL17803.1"/>
    </source>
</evidence>
<dbReference type="Proteomes" id="UP000007054">
    <property type="component" value="Chromosome"/>
</dbReference>
<accession>D4LDV8</accession>
<sequence>MANASTVMKNVFAAVEINRPDSDTTAFYPGNATATSCIVSDLIGSGVTCNSGTNIQYVTAAQGKNAAYLNSIGFPVTEV</sequence>
<dbReference type="STRING" id="213810.RUM_17360"/>
<reference evidence="1" key="2">
    <citation type="submission" date="2010-03" db="EMBL/GenBank/DDBJ databases">
        <authorList>
            <person name="Pajon A."/>
        </authorList>
    </citation>
    <scope>NUCLEOTIDE SEQUENCE</scope>
    <source>
        <strain evidence="1">Type strain: 18P13</strain>
    </source>
</reference>
<dbReference type="BioCyc" id="RCHA213810:RUM_RS08435-MONOMER"/>
<dbReference type="EMBL" id="FP929052">
    <property type="protein sequence ID" value="CBL17803.1"/>
    <property type="molecule type" value="Genomic_DNA"/>
</dbReference>
<protein>
    <submittedName>
        <fullName evidence="1">Uncharacterized protein</fullName>
    </submittedName>
</protein>
<dbReference type="PATRIC" id="fig|213810.4.peg.1612"/>
<name>D4LDV8_RUMC1</name>
<dbReference type="AlphaFoldDB" id="D4LDV8"/>
<dbReference type="KEGG" id="rch:RUM_17360"/>
<organism evidence="1 2">
    <name type="scientific">Ruminococcus champanellensis (strain DSM 18848 / JCM 17042 / KCTC 15320 / 18P13)</name>
    <dbReference type="NCBI Taxonomy" id="213810"/>
    <lineage>
        <taxon>Bacteria</taxon>
        <taxon>Bacillati</taxon>
        <taxon>Bacillota</taxon>
        <taxon>Clostridia</taxon>
        <taxon>Eubacteriales</taxon>
        <taxon>Oscillospiraceae</taxon>
        <taxon>Ruminococcus</taxon>
    </lineage>
</organism>
<proteinExistence type="predicted"/>
<keyword evidence="2" id="KW-1185">Reference proteome</keyword>
<dbReference type="HOGENOM" id="CLU_2603897_0_0_9"/>